<keyword evidence="6 10" id="KW-0067">ATP-binding</keyword>
<evidence type="ECO:0000256" key="2">
    <source>
        <dbReference type="ARBA" id="ARBA00005417"/>
    </source>
</evidence>
<dbReference type="PANTHER" id="PTHR43297:SF2">
    <property type="entry name" value="DIPEPTIDE TRANSPORT ATP-BINDING PROTEIN DPPD"/>
    <property type="match status" value="1"/>
</dbReference>
<reference evidence="10 11" key="1">
    <citation type="submission" date="2017-11" db="EMBL/GenBank/DDBJ databases">
        <title>Genome sequence of Entomoplasma ellychniae ELCN-1 (ATCC 43707).</title>
        <authorList>
            <person name="Lo W.-S."/>
            <person name="Gasparich G.E."/>
            <person name="Kuo C.-H."/>
        </authorList>
    </citation>
    <scope>NUCLEOTIDE SEQUENCE [LARGE SCALE GENOMIC DNA]</scope>
    <source>
        <strain evidence="10 11">ELCN-1</strain>
    </source>
</reference>
<evidence type="ECO:0000256" key="3">
    <source>
        <dbReference type="ARBA" id="ARBA00022448"/>
    </source>
</evidence>
<dbReference type="PROSITE" id="PS00211">
    <property type="entry name" value="ABC_TRANSPORTER_1"/>
    <property type="match status" value="1"/>
</dbReference>
<dbReference type="GO" id="GO:0015833">
    <property type="term" value="P:peptide transport"/>
    <property type="evidence" value="ECO:0007669"/>
    <property type="project" value="InterPro"/>
</dbReference>
<feature type="domain" description="ABC transporter" evidence="9">
    <location>
        <begin position="10"/>
        <end position="490"/>
    </location>
</feature>
<protein>
    <submittedName>
        <fullName evidence="10">Oligopeptide ABC transporter ATP-binding protein</fullName>
    </submittedName>
</protein>
<dbReference type="SUPFAM" id="SSF52540">
    <property type="entry name" value="P-loop containing nucleoside triphosphate hydrolases"/>
    <property type="match status" value="2"/>
</dbReference>
<dbReference type="InterPro" id="IPR017871">
    <property type="entry name" value="ABC_transporter-like_CS"/>
</dbReference>
<dbReference type="NCBIfam" id="TIGR01727">
    <property type="entry name" value="oligo_HPY"/>
    <property type="match status" value="1"/>
</dbReference>
<dbReference type="InterPro" id="IPR003439">
    <property type="entry name" value="ABC_transporter-like_ATP-bd"/>
</dbReference>
<keyword evidence="3" id="KW-0813">Transport</keyword>
<comment type="caution">
    <text evidence="10">The sequence shown here is derived from an EMBL/GenBank/DDBJ whole genome shotgun (WGS) entry which is preliminary data.</text>
</comment>
<dbReference type="InterPro" id="IPR027417">
    <property type="entry name" value="P-loop_NTPase"/>
</dbReference>
<sequence length="575" mass="65765">MQKPNKILSVKDVEVKFRVRNRILTAIRSVSFDLYDGEILAIVGESGSGKSVITKTFTGMLETNGWISEGSIVYKPIQEAIDDQKAFFKKPFDIANVEKVLIDSGVVSFVKKKNQKQTNKIKTQIKHILSLNPEETTKIVNKKELLEKLEIKINKLELLITDLNEKSLEFKRHKNFKKISKITSKINKCVLDKEIIINDEKRNELISNLNQKIIELEVDTMKVRKMNNFEKNTLRKVIAAIEAFIDSDIAISESLQKQIDNYFTNKSFLSNLEFELKAIYDQIINHKTVDKEHFINLMFDWDQISKNYITNKKNANKSMRELRGKTIATIFQDPMTSLNPLLTVGFQITEILRRQSHYSREEAKKQAIILLEQVGIPDAKTRYKDIPGQYSGGMRQRVVIAIALACKPKILICDEPTTALDVTIQAQILKLIKDLQKIYKFSVIFITHDLGVVASIADRVAVMYAGQIVEIGTSHEIFKQPKHPYTWALLLSLPQLGTKGERIYSIAGTPPSLFNEIKGDAFAPRNKHALAIDYIHEPPMFKVTETHYAKTWLLHDNSKKVEPPKEILERIKKGS</sequence>
<gene>
    <name evidence="10" type="primary">oppD</name>
    <name evidence="10" type="ORF">EELLY_v1c04260</name>
</gene>
<comment type="similarity">
    <text evidence="2">Belongs to the ABC transporter superfamily.</text>
</comment>
<dbReference type="EMBL" id="PHND01000001">
    <property type="protein sequence ID" value="PPE04746.1"/>
    <property type="molecule type" value="Genomic_DNA"/>
</dbReference>
<evidence type="ECO:0000313" key="11">
    <source>
        <dbReference type="Proteomes" id="UP000239010"/>
    </source>
</evidence>
<dbReference type="NCBIfam" id="NF043079">
    <property type="entry name" value="MMSYN1_0167"/>
    <property type="match status" value="1"/>
</dbReference>
<dbReference type="Proteomes" id="UP000239010">
    <property type="component" value="Unassembled WGS sequence"/>
</dbReference>
<dbReference type="RefSeq" id="WP_104205837.1">
    <property type="nucleotide sequence ID" value="NZ_PHND01000001.1"/>
</dbReference>
<keyword evidence="7" id="KW-0472">Membrane</keyword>
<dbReference type="Gene3D" id="3.40.50.300">
    <property type="entry name" value="P-loop containing nucleotide triphosphate hydrolases"/>
    <property type="match status" value="2"/>
</dbReference>
<evidence type="ECO:0000313" key="10">
    <source>
        <dbReference type="EMBL" id="PPE04746.1"/>
    </source>
</evidence>
<dbReference type="GO" id="GO:0005886">
    <property type="term" value="C:plasma membrane"/>
    <property type="evidence" value="ECO:0007669"/>
    <property type="project" value="UniProtKB-SubCell"/>
</dbReference>
<evidence type="ECO:0000256" key="8">
    <source>
        <dbReference type="SAM" id="Coils"/>
    </source>
</evidence>
<dbReference type="Pfam" id="PF08352">
    <property type="entry name" value="oligo_HPY"/>
    <property type="match status" value="1"/>
</dbReference>
<dbReference type="InterPro" id="IPR050388">
    <property type="entry name" value="ABC_Ni/Peptide_Import"/>
</dbReference>
<evidence type="ECO:0000256" key="4">
    <source>
        <dbReference type="ARBA" id="ARBA00022475"/>
    </source>
</evidence>
<keyword evidence="11" id="KW-1185">Reference proteome</keyword>
<dbReference type="GO" id="GO:0016887">
    <property type="term" value="F:ATP hydrolysis activity"/>
    <property type="evidence" value="ECO:0007669"/>
    <property type="project" value="InterPro"/>
</dbReference>
<organism evidence="10 11">
    <name type="scientific">Entomoplasma ellychniae</name>
    <dbReference type="NCBI Taxonomy" id="2114"/>
    <lineage>
        <taxon>Bacteria</taxon>
        <taxon>Bacillati</taxon>
        <taxon>Mycoplasmatota</taxon>
        <taxon>Mollicutes</taxon>
        <taxon>Entomoplasmatales</taxon>
        <taxon>Entomoplasmataceae</taxon>
        <taxon>Entomoplasma</taxon>
    </lineage>
</organism>
<evidence type="ECO:0000256" key="5">
    <source>
        <dbReference type="ARBA" id="ARBA00022741"/>
    </source>
</evidence>
<keyword evidence="8" id="KW-0175">Coiled coil</keyword>
<dbReference type="GO" id="GO:0005524">
    <property type="term" value="F:ATP binding"/>
    <property type="evidence" value="ECO:0007669"/>
    <property type="project" value="UniProtKB-KW"/>
</dbReference>
<dbReference type="PANTHER" id="PTHR43297">
    <property type="entry name" value="OLIGOPEPTIDE TRANSPORT ATP-BINDING PROTEIN APPD"/>
    <property type="match status" value="1"/>
</dbReference>
<dbReference type="PROSITE" id="PS50893">
    <property type="entry name" value="ABC_TRANSPORTER_2"/>
    <property type="match status" value="1"/>
</dbReference>
<evidence type="ECO:0000259" key="9">
    <source>
        <dbReference type="PROSITE" id="PS50893"/>
    </source>
</evidence>
<keyword evidence="4" id="KW-1003">Cell membrane</keyword>
<dbReference type="Pfam" id="PF00005">
    <property type="entry name" value="ABC_tran"/>
    <property type="match status" value="2"/>
</dbReference>
<evidence type="ECO:0000256" key="6">
    <source>
        <dbReference type="ARBA" id="ARBA00022840"/>
    </source>
</evidence>
<comment type="subcellular location">
    <subcellularLocation>
        <location evidence="1">Cell membrane</location>
        <topology evidence="1">Peripheral membrane protein</topology>
    </subcellularLocation>
</comment>
<evidence type="ECO:0000256" key="1">
    <source>
        <dbReference type="ARBA" id="ARBA00004202"/>
    </source>
</evidence>
<name>A0A8E2QW24_9MOLU</name>
<accession>A0A8E2QW24</accession>
<keyword evidence="5" id="KW-0547">Nucleotide-binding</keyword>
<dbReference type="AlphaFoldDB" id="A0A8E2QW24"/>
<proteinExistence type="inferred from homology"/>
<dbReference type="InterPro" id="IPR013563">
    <property type="entry name" value="Oligopep_ABC_C"/>
</dbReference>
<dbReference type="CDD" id="cd03257">
    <property type="entry name" value="ABC_NikE_OppD_transporters"/>
    <property type="match status" value="1"/>
</dbReference>
<dbReference type="SMART" id="SM00382">
    <property type="entry name" value="AAA"/>
    <property type="match status" value="1"/>
</dbReference>
<dbReference type="InterPro" id="IPR003593">
    <property type="entry name" value="AAA+_ATPase"/>
</dbReference>
<feature type="coiled-coil region" evidence="8">
    <location>
        <begin position="139"/>
        <end position="166"/>
    </location>
</feature>
<evidence type="ECO:0000256" key="7">
    <source>
        <dbReference type="ARBA" id="ARBA00023136"/>
    </source>
</evidence>